<evidence type="ECO:0000259" key="4">
    <source>
        <dbReference type="Pfam" id="PF05729"/>
    </source>
</evidence>
<feature type="domain" description="NWD1/2-like winged helix-turn-helix" evidence="6">
    <location>
        <begin position="846"/>
        <end position="961"/>
    </location>
</feature>
<dbReference type="InterPro" id="IPR052752">
    <property type="entry name" value="NACHT-WD_repeat"/>
</dbReference>
<evidence type="ECO:0000313" key="7">
    <source>
        <dbReference type="EMBL" id="KAI1720798.1"/>
    </source>
</evidence>
<dbReference type="SUPFAM" id="SSF50998">
    <property type="entry name" value="Quinoprotein alcohol dehydrogenase-like"/>
    <property type="match status" value="1"/>
</dbReference>
<protein>
    <submittedName>
        <fullName evidence="7">NACHT domain-containing protein</fullName>
    </submittedName>
</protein>
<dbReference type="InterPro" id="IPR007111">
    <property type="entry name" value="NACHT_NTPase"/>
</dbReference>
<dbReference type="Gene3D" id="3.40.50.300">
    <property type="entry name" value="P-loop containing nucleotide triphosphate hydrolases"/>
    <property type="match status" value="1"/>
</dbReference>
<evidence type="ECO:0000259" key="5">
    <source>
        <dbReference type="Pfam" id="PF13271"/>
    </source>
</evidence>
<dbReference type="InterPro" id="IPR011047">
    <property type="entry name" value="Quinoprotein_ADH-like_sf"/>
</dbReference>
<dbReference type="Pfam" id="PF25469">
    <property type="entry name" value="WHD_NWD1"/>
    <property type="match status" value="1"/>
</dbReference>
<name>A0AAD4N7G1_9BILA</name>
<proteinExistence type="predicted"/>
<dbReference type="PANTHER" id="PTHR19871">
    <property type="entry name" value="BETA TRANSDUCIN-RELATED PROTEIN"/>
    <property type="match status" value="1"/>
</dbReference>
<evidence type="ECO:0000259" key="6">
    <source>
        <dbReference type="Pfam" id="PF25469"/>
    </source>
</evidence>
<dbReference type="PANTHER" id="PTHR19871:SF14">
    <property type="entry name" value="DUF4062 DOMAIN-CONTAINING PROTEIN"/>
    <property type="match status" value="1"/>
</dbReference>
<evidence type="ECO:0000256" key="1">
    <source>
        <dbReference type="ARBA" id="ARBA00022574"/>
    </source>
</evidence>
<dbReference type="InterPro" id="IPR057588">
    <property type="entry name" value="NWD1/2-like_WH"/>
</dbReference>
<feature type="compositionally biased region" description="Basic and acidic residues" evidence="3">
    <location>
        <begin position="17"/>
        <end position="30"/>
    </location>
</feature>
<keyword evidence="1" id="KW-0853">WD repeat</keyword>
<dbReference type="InterPro" id="IPR025139">
    <property type="entry name" value="DUF4062"/>
</dbReference>
<organism evidence="7 8">
    <name type="scientific">Ditylenchus destructor</name>
    <dbReference type="NCBI Taxonomy" id="166010"/>
    <lineage>
        <taxon>Eukaryota</taxon>
        <taxon>Metazoa</taxon>
        <taxon>Ecdysozoa</taxon>
        <taxon>Nematoda</taxon>
        <taxon>Chromadorea</taxon>
        <taxon>Rhabditida</taxon>
        <taxon>Tylenchina</taxon>
        <taxon>Tylenchomorpha</taxon>
        <taxon>Sphaerularioidea</taxon>
        <taxon>Anguinidae</taxon>
        <taxon>Anguininae</taxon>
        <taxon>Ditylenchus</taxon>
    </lineage>
</organism>
<feature type="region of interest" description="Disordered" evidence="3">
    <location>
        <begin position="1"/>
        <end position="41"/>
    </location>
</feature>
<dbReference type="AlphaFoldDB" id="A0AAD4N7G1"/>
<dbReference type="Pfam" id="PF13271">
    <property type="entry name" value="DUF4062"/>
    <property type="match status" value="1"/>
</dbReference>
<evidence type="ECO:0000256" key="2">
    <source>
        <dbReference type="ARBA" id="ARBA00022737"/>
    </source>
</evidence>
<keyword evidence="2" id="KW-0677">Repeat</keyword>
<dbReference type="SUPFAM" id="SSF52540">
    <property type="entry name" value="P-loop containing nucleoside triphosphate hydrolases"/>
    <property type="match status" value="1"/>
</dbReference>
<gene>
    <name evidence="7" type="ORF">DdX_05045</name>
</gene>
<evidence type="ECO:0000256" key="3">
    <source>
        <dbReference type="SAM" id="MobiDB-lite"/>
    </source>
</evidence>
<feature type="compositionally biased region" description="Acidic residues" evidence="3">
    <location>
        <begin position="635"/>
        <end position="644"/>
    </location>
</feature>
<dbReference type="InterPro" id="IPR027417">
    <property type="entry name" value="P-loop_NTPase"/>
</dbReference>
<feature type="domain" description="DUF4062" evidence="5">
    <location>
        <begin position="246"/>
        <end position="336"/>
    </location>
</feature>
<comment type="caution">
    <text evidence="7">The sequence shown here is derived from an EMBL/GenBank/DDBJ whole genome shotgun (WGS) entry which is preliminary data.</text>
</comment>
<sequence length="1247" mass="141263">MSTVKNSANDDALAENPEVRNDAKKKHDMEISSSLKSDTESFAAKKVTAKVKIEEAKQIFHKKKATLSGVTVRKKQNSKATVLNESPRKAQLKTEKQPKPKSLTGIKKKKKSATVPNLPSSGFNNVQTSTAKSGNNAQTEQPAGTNDELVEATVSIKKKKRDQAVTRKRPVPPALPPSLKSVRKLALIRENGETNGQSASVPTAAEFVDGLVKKEEPVDQVVAKTFGRVFAGRFDDIPAPLSKLVRVFTSSTFTDTTLERNALMEDVYPDLKRYCRETHGLDFQVVDMRWGVRDEATDDHMTTNLCINEIKNCQRLSMGANFVIFLCQKYGYRPLPSEVLSSELEVLKRILKEQQQADVSVLDTWYIEDLNAVPSQFILQPISSILVNFNNKRIPKLQEQDARTWWEIEAKMQNLLRKGAKICHERGYFAYDQMHNYFMSVTEREVIQGILKAESPNEHCLCYVRHIKNINISQTSVAAKFIDIVHKQVNQEAQKLLANLRDERVPAKLRVQNIRRSTVEWVGREGMDTKAHVDYLREFCADFYSSVTSMVDHAMRKHAKYRDAFFAEILQHLWNGIQGSHLFFGRESELGLAKVYLKSDNAVPLIFYGDHGCGKTSILAMIATQARAWLKDEKVEEENDEESNENQTNASENDTEPVLILRFLGTSPDSSSIAPLLISVCEQIAYNYNINLRQQCPTEISKLFQHFKKMTTLATKEKPLIIVLDSLDLLSKMDASEELLWFPPTLPPNVKLIASLSSNTTVENNMHRLVESLDQYINVPPLGPELGMEVIRKWLQAIGRTLTSRQSDLMGKALSYCTLPLFLKLVYATVSRWKSYSKPQETVLFKSVQQSIHALFDRTENQHGKLLVSHALSYITAARSGISDSELEDLISLDDKVLDDIYQYHLPPVRRIPPLLWSRIRADLPGYLSERAADGVIVLNWYHEQFRTAANERYFKNLNHLQNTHSAIADYFLGIWGGVPKPYQYTDLQKQRFGVIENEGLADRKVPKQPNLFRSKDSDKIRYNTRKLNELPFHLLRARRLKELFTLCLFNFEFLQAKLCSFPLQLVVADYEDAISKIEDADTCRQLSLVVDALRLSASLLSRFPYMLAFELLGRLLPLVSSNGHLKTLLCGCDMEGPQFNCFLPAHHCFHSPGGPLKYSLEEHPFAVFGMALSSNQKNLASTSNQLIVWDVQTGDLTRIINPNIEGIFLGMALSSDDRLAVAYTNNNQVNKFIRTVGKLRVSHSDK</sequence>
<dbReference type="Gene3D" id="1.25.40.370">
    <property type="match status" value="1"/>
</dbReference>
<feature type="domain" description="NACHT" evidence="4">
    <location>
        <begin position="657"/>
        <end position="796"/>
    </location>
</feature>
<accession>A0AAD4N7G1</accession>
<reference evidence="7" key="1">
    <citation type="submission" date="2022-01" db="EMBL/GenBank/DDBJ databases">
        <title>Genome Sequence Resource for Two Populations of Ditylenchus destructor, the Migratory Endoparasitic Phytonematode.</title>
        <authorList>
            <person name="Zhang H."/>
            <person name="Lin R."/>
            <person name="Xie B."/>
        </authorList>
    </citation>
    <scope>NUCLEOTIDE SEQUENCE</scope>
    <source>
        <strain evidence="7">BazhouSP</strain>
    </source>
</reference>
<feature type="compositionally biased region" description="Basic residues" evidence="3">
    <location>
        <begin position="156"/>
        <end position="170"/>
    </location>
</feature>
<keyword evidence="8" id="KW-1185">Reference proteome</keyword>
<feature type="region of interest" description="Disordered" evidence="3">
    <location>
        <begin position="68"/>
        <end position="178"/>
    </location>
</feature>
<feature type="region of interest" description="Disordered" evidence="3">
    <location>
        <begin position="634"/>
        <end position="653"/>
    </location>
</feature>
<dbReference type="Pfam" id="PF05729">
    <property type="entry name" value="NACHT"/>
    <property type="match status" value="1"/>
</dbReference>
<feature type="compositionally biased region" description="Polar residues" evidence="3">
    <location>
        <begin position="114"/>
        <end position="144"/>
    </location>
</feature>
<feature type="compositionally biased region" description="Basic and acidic residues" evidence="3">
    <location>
        <begin position="86"/>
        <end position="98"/>
    </location>
</feature>
<dbReference type="Proteomes" id="UP001201812">
    <property type="component" value="Unassembled WGS sequence"/>
</dbReference>
<dbReference type="EMBL" id="JAKKPZ010000005">
    <property type="protein sequence ID" value="KAI1720798.1"/>
    <property type="molecule type" value="Genomic_DNA"/>
</dbReference>
<evidence type="ECO:0000313" key="8">
    <source>
        <dbReference type="Proteomes" id="UP001201812"/>
    </source>
</evidence>